<sequence>MIHLISCYPGIGSQFFFVGFGHRKDAIDDLNTEMLHWLEILSLKRAVYDKPFVLPPAMQEKATELEQSLSVTDLADDVGKARFDFDALDPSETNEAAFKQAIMQHVEDSGMTEFLYTAMRSSPEMENRAKKVLLYQRNVATPNRQHISSVFQHGIGSLVKEGLLIVKDVERDMYEVVRDELNLGPVLMRIIREATDNRILKPGGVQLDYILDMLSITEPFHKIPRQVAMKTLRWLESNSDIYQIGLREYKCL</sequence>
<dbReference type="AlphaFoldDB" id="A0A433QKF5"/>
<reference evidence="2 3" key="1">
    <citation type="journal article" date="2018" name="New Phytol.">
        <title>Phylogenomics of Endogonaceae and evolution of mycorrhizas within Mucoromycota.</title>
        <authorList>
            <person name="Chang Y."/>
            <person name="Desiro A."/>
            <person name="Na H."/>
            <person name="Sandor L."/>
            <person name="Lipzen A."/>
            <person name="Clum A."/>
            <person name="Barry K."/>
            <person name="Grigoriev I.V."/>
            <person name="Martin F.M."/>
            <person name="Stajich J.E."/>
            <person name="Smith M.E."/>
            <person name="Bonito G."/>
            <person name="Spatafora J.W."/>
        </authorList>
    </citation>
    <scope>NUCLEOTIDE SEQUENCE [LARGE SCALE GENOMIC DNA]</scope>
    <source>
        <strain evidence="2 3">AD002</strain>
    </source>
</reference>
<organism evidence="2 3">
    <name type="scientific">Jimgerdemannia flammicorona</name>
    <dbReference type="NCBI Taxonomy" id="994334"/>
    <lineage>
        <taxon>Eukaryota</taxon>
        <taxon>Fungi</taxon>
        <taxon>Fungi incertae sedis</taxon>
        <taxon>Mucoromycota</taxon>
        <taxon>Mucoromycotina</taxon>
        <taxon>Endogonomycetes</taxon>
        <taxon>Endogonales</taxon>
        <taxon>Endogonaceae</taxon>
        <taxon>Jimgerdemannia</taxon>
    </lineage>
</organism>
<evidence type="ECO:0000313" key="3">
    <source>
        <dbReference type="Proteomes" id="UP000274822"/>
    </source>
</evidence>
<keyword evidence="3" id="KW-1185">Reference proteome</keyword>
<accession>A0A433QKF5</accession>
<gene>
    <name evidence="2" type="ORF">BC938DRAFT_479659</name>
</gene>
<proteinExistence type="predicted"/>
<dbReference type="Pfam" id="PF09170">
    <property type="entry name" value="STN1_2"/>
    <property type="match status" value="1"/>
</dbReference>
<evidence type="ECO:0000313" key="2">
    <source>
        <dbReference type="EMBL" id="RUS30248.1"/>
    </source>
</evidence>
<dbReference type="EMBL" id="RBNJ01004104">
    <property type="protein sequence ID" value="RUS30248.1"/>
    <property type="molecule type" value="Genomic_DNA"/>
</dbReference>
<protein>
    <recommendedName>
        <fullName evidence="1">Stn1 C-terminal domain-containing protein</fullName>
    </recommendedName>
</protein>
<name>A0A433QKF5_9FUNG</name>
<evidence type="ECO:0000259" key="1">
    <source>
        <dbReference type="Pfam" id="PF09170"/>
    </source>
</evidence>
<dbReference type="Proteomes" id="UP000274822">
    <property type="component" value="Unassembled WGS sequence"/>
</dbReference>
<comment type="caution">
    <text evidence="2">The sequence shown here is derived from an EMBL/GenBank/DDBJ whole genome shotgun (WGS) entry which is preliminary data.</text>
</comment>
<feature type="domain" description="Stn1 C-terminal" evidence="1">
    <location>
        <begin position="141"/>
        <end position="243"/>
    </location>
</feature>
<dbReference type="InterPro" id="IPR015253">
    <property type="entry name" value="CST_STN1_C"/>
</dbReference>